<evidence type="ECO:0000313" key="3">
    <source>
        <dbReference type="EMBL" id="QQC43842.1"/>
    </source>
</evidence>
<keyword evidence="4" id="KW-1185">Reference proteome</keyword>
<sequence length="221" mass="23110">MMVIPADLPALVAPVAWMLGTWEGWGMRAGCGESGEACQSGEDAPVIEEIRGDVVGEQMRLVTRVYAGVSSAPIDPTWDAAHGLSVIAKGDLVSEETLYVSVAPSDAPLPPPGQYNPREFTATSASTEGHAAVWDGVSVGPRVQMVSDAIALGASAARVNHLGRMFGLVAGELMWTQERSLDGEDQANVEISGRLMRTAQASTESGEAIEGIDDSQGGFLV</sequence>
<evidence type="ECO:0000259" key="2">
    <source>
        <dbReference type="Pfam" id="PF08768"/>
    </source>
</evidence>
<reference evidence="3 4" key="1">
    <citation type="submission" date="2020-12" db="EMBL/GenBank/DDBJ databases">
        <title>FDA dAtabase for Regulatory Grade micrObial Sequences (FDA-ARGOS): Supporting development and validation of Infectious Disease Dx tests.</title>
        <authorList>
            <person name="Sproer C."/>
            <person name="Gronow S."/>
            <person name="Severitt S."/>
            <person name="Schroder I."/>
            <person name="Tallon L."/>
            <person name="Sadzewicz L."/>
            <person name="Zhao X."/>
            <person name="Boylan J."/>
            <person name="Ott S."/>
            <person name="Bowen H."/>
            <person name="Vavikolanu K."/>
            <person name="Mehta A."/>
            <person name="Aluvathingal J."/>
            <person name="Nadendla S."/>
            <person name="Lowell S."/>
            <person name="Myers T."/>
            <person name="Yan Y."/>
            <person name="Sichtig H."/>
        </authorList>
    </citation>
    <scope>NUCLEOTIDE SEQUENCE [LARGE SCALE GENOMIC DNA]</scope>
    <source>
        <strain evidence="3 4">FDAARGOS_985</strain>
    </source>
</reference>
<dbReference type="InterPro" id="IPR012674">
    <property type="entry name" value="Calycin"/>
</dbReference>
<evidence type="ECO:0000313" key="4">
    <source>
        <dbReference type="Proteomes" id="UP000595220"/>
    </source>
</evidence>
<dbReference type="InterPro" id="IPR014878">
    <property type="entry name" value="THAP4-like_heme-bd"/>
</dbReference>
<evidence type="ECO:0000256" key="1">
    <source>
        <dbReference type="SAM" id="MobiDB-lite"/>
    </source>
</evidence>
<dbReference type="RefSeq" id="WP_198482568.1">
    <property type="nucleotide sequence ID" value="NZ_CP066065.1"/>
</dbReference>
<dbReference type="Pfam" id="PF08768">
    <property type="entry name" value="THAP4_heme-bd"/>
    <property type="match status" value="1"/>
</dbReference>
<dbReference type="AlphaFoldDB" id="A0AAQ0BWY6"/>
<dbReference type="Gene3D" id="2.40.128.20">
    <property type="match status" value="1"/>
</dbReference>
<dbReference type="EMBL" id="CP066065">
    <property type="protein sequence ID" value="QQC43842.1"/>
    <property type="molecule type" value="Genomic_DNA"/>
</dbReference>
<feature type="region of interest" description="Disordered" evidence="1">
    <location>
        <begin position="199"/>
        <end position="221"/>
    </location>
</feature>
<organism evidence="3 4">
    <name type="scientific">Schaalia meyeri</name>
    <dbReference type="NCBI Taxonomy" id="52773"/>
    <lineage>
        <taxon>Bacteria</taxon>
        <taxon>Bacillati</taxon>
        <taxon>Actinomycetota</taxon>
        <taxon>Actinomycetes</taxon>
        <taxon>Actinomycetales</taxon>
        <taxon>Actinomycetaceae</taxon>
        <taxon>Schaalia</taxon>
    </lineage>
</organism>
<gene>
    <name evidence="3" type="ORF">I6H42_08780</name>
</gene>
<feature type="domain" description="THAP4-like heme-binding" evidence="2">
    <location>
        <begin position="12"/>
        <end position="188"/>
    </location>
</feature>
<protein>
    <submittedName>
        <fullName evidence="3">FABP family protein</fullName>
    </submittedName>
</protein>
<accession>A0AAQ0BWY6</accession>
<proteinExistence type="predicted"/>
<dbReference type="Proteomes" id="UP000595220">
    <property type="component" value="Chromosome"/>
</dbReference>
<dbReference type="SUPFAM" id="SSF50814">
    <property type="entry name" value="Lipocalins"/>
    <property type="match status" value="1"/>
</dbReference>
<name>A0AAQ0BWY6_9ACTO</name>